<dbReference type="Gene3D" id="2.60.40.1080">
    <property type="match status" value="1"/>
</dbReference>
<dbReference type="Gene3D" id="2.60.40.3490">
    <property type="match status" value="1"/>
</dbReference>
<dbReference type="EMBL" id="QKMR01000003">
    <property type="protein sequence ID" value="PYG89524.1"/>
    <property type="molecule type" value="Genomic_DNA"/>
</dbReference>
<dbReference type="InterPro" id="IPR038480">
    <property type="entry name" value="YuaB-like_sf"/>
</dbReference>
<feature type="signal peptide" evidence="2">
    <location>
        <begin position="1"/>
        <end position="26"/>
    </location>
</feature>
<dbReference type="OrthoDB" id="2455613at2"/>
<keyword evidence="5" id="KW-1185">Reference proteome</keyword>
<dbReference type="Proteomes" id="UP000248132">
    <property type="component" value="Unassembled WGS sequence"/>
</dbReference>
<evidence type="ECO:0000256" key="2">
    <source>
        <dbReference type="SAM" id="SignalP"/>
    </source>
</evidence>
<dbReference type="Pfam" id="PF17735">
    <property type="entry name" value="BslA"/>
    <property type="match status" value="1"/>
</dbReference>
<dbReference type="Pfam" id="PF00395">
    <property type="entry name" value="SLH"/>
    <property type="match status" value="1"/>
</dbReference>
<comment type="caution">
    <text evidence="4">The sequence shown here is derived from an EMBL/GenBank/DDBJ whole genome shotgun (WGS) entry which is preliminary data.</text>
</comment>
<evidence type="ECO:0000313" key="4">
    <source>
        <dbReference type="EMBL" id="PYG89524.1"/>
    </source>
</evidence>
<dbReference type="Pfam" id="PF02368">
    <property type="entry name" value="Big_2"/>
    <property type="match status" value="1"/>
</dbReference>
<proteinExistence type="predicted"/>
<dbReference type="Pfam" id="PF18316">
    <property type="entry name" value="S-l_SbsC_C"/>
    <property type="match status" value="12"/>
</dbReference>
<dbReference type="SUPFAM" id="SSF49373">
    <property type="entry name" value="Invasin/intimin cell-adhesion fragments"/>
    <property type="match status" value="1"/>
</dbReference>
<gene>
    <name evidence="4" type="ORF">LY28_00743</name>
</gene>
<name>A0A318XSH1_9FIRM</name>
<protein>
    <submittedName>
        <fullName evidence="4">Ig-like protein group 2</fullName>
    </submittedName>
</protein>
<evidence type="ECO:0000313" key="5">
    <source>
        <dbReference type="Proteomes" id="UP000248132"/>
    </source>
</evidence>
<dbReference type="InterPro" id="IPR040751">
    <property type="entry name" value="SbsC_C"/>
</dbReference>
<dbReference type="PROSITE" id="PS51272">
    <property type="entry name" value="SLH"/>
    <property type="match status" value="1"/>
</dbReference>
<reference evidence="4 5" key="1">
    <citation type="submission" date="2018-06" db="EMBL/GenBank/DDBJ databases">
        <title>Genomic Encyclopedia of Type Strains, Phase I: the one thousand microbial genomes (KMG-I) project.</title>
        <authorList>
            <person name="Kyrpides N."/>
        </authorList>
    </citation>
    <scope>NUCLEOTIDE SEQUENCE [LARGE SCALE GENOMIC DNA]</scope>
    <source>
        <strain evidence="4 5">DSM 19573</strain>
    </source>
</reference>
<dbReference type="InterPro" id="IPR001119">
    <property type="entry name" value="SLH_dom"/>
</dbReference>
<accession>A0A318XSH1</accession>
<dbReference type="InterPro" id="IPR034650">
    <property type="entry name" value="YuaB-like"/>
</dbReference>
<dbReference type="InterPro" id="IPR003343">
    <property type="entry name" value="Big_2"/>
</dbReference>
<keyword evidence="2" id="KW-0732">Signal</keyword>
<evidence type="ECO:0000259" key="3">
    <source>
        <dbReference type="PROSITE" id="PS51272"/>
    </source>
</evidence>
<dbReference type="InterPro" id="IPR008964">
    <property type="entry name" value="Invasin/intimin_cell_adhesion"/>
</dbReference>
<dbReference type="RefSeq" id="WP_110460811.1">
    <property type="nucleotide sequence ID" value="NZ_QKMR01000003.1"/>
</dbReference>
<dbReference type="CDD" id="cd14670">
    <property type="entry name" value="BslA_like"/>
    <property type="match status" value="1"/>
</dbReference>
<feature type="chain" id="PRO_5016248606" evidence="2">
    <location>
        <begin position="27"/>
        <end position="3614"/>
    </location>
</feature>
<evidence type="ECO:0000256" key="1">
    <source>
        <dbReference type="ARBA" id="ARBA00022737"/>
    </source>
</evidence>
<keyword evidence="1" id="KW-0677">Repeat</keyword>
<feature type="domain" description="SLH" evidence="3">
    <location>
        <begin position="81"/>
        <end position="144"/>
    </location>
</feature>
<organism evidence="4 5">
    <name type="scientific">Ruminiclostridium sufflavum DSM 19573</name>
    <dbReference type="NCBI Taxonomy" id="1121337"/>
    <lineage>
        <taxon>Bacteria</taxon>
        <taxon>Bacillati</taxon>
        <taxon>Bacillota</taxon>
        <taxon>Clostridia</taxon>
        <taxon>Eubacteriales</taxon>
        <taxon>Oscillospiraceae</taxon>
        <taxon>Ruminiclostridium</taxon>
    </lineage>
</organism>
<sequence>MRKLLRPLAIVLIIANMLFTPFSAFAASGTGASAEDSALLNKWKQTGMLDKGVSTEDLYKPMQKIDFIGFVNDVLKPSKQADISFIDVPRDSWYGIEISKAVAAGYVTDKAKTSFYPFSSITRVEAAAMVAKVFGLELSDQRFLKKITDAEKLDSEQLQAFGAVIEKGYLSEISSGRYAPLGVLKLIDAIKMLDKCIGLVITKAGTVTKNVTGNMIINTNLVTLKNMEISGDLIIGEGVADGNVSLENITVKGKMVIRGGGPDSVIIKSSAIAGDVIVEKYAGNVRVVAQGTTTIENTYLRSGGKLLETNLTTGKGFVNVIAEQAVAANQTVNLEGNFSEVQFDKSNINVNLAGKTDKVNILEGTVASFTLTSGSAGTISTKAAKSTIRLFGGTVDTLAIEENATGNRIDLNGVAKVSKIRIADTTSINFDKGNVDTLTFEPTSGASYLGMKESAYIKTIVASGSATISGTGHIDNLYVYADNVSADITPDSLYIANGVVSDINGTIIDPIKPTVSFSVSNQLSVQVKGTAQINVSGLSPSEAKLAYISSDNNIATVSDTGIITGVSVGKTKIYITGQYINYNAKSSAIDVTVTSDNVTAPGTLEINPSSGEAGTKADFELTYTAGDNMSNGTVVIKLPNGFSAYVSDTVSIDGGAETNLLSSQIPNIQTLSFTNLNLSAGDKIIVYLRNRVVPAGGHYEFTTVSDADATGPRLPVSGQETATFVSDSLRILVENTNYSTPVYGTQGGTTKIAKLSFAGFTGAAKWLIKVQDSAFTAPGFEDILPASEYTEYTEGQDINVAEGQHLMLAAVSGSNEVKAYKDITITSSMITPYSADKLVQGTNYSSPVSGIRAGAARFTSLELADIAGAVKWMYKVQDTATSNVYVDSKLEAALEYTAGDDIPVTVNKHILLAAVDGSGNVKAYTDIKVTSDMVSLPAGSLEQDNNFSVPTYGAMVNTIKIESLSKGDTPDFANIDRWMYVTLENEPVVPARGASTADFERYTEGRVFNQYTAGSDITVSAGNHLLLVGVQADGLLNKILAYVDLTIDATQVRQADVIEIPDINFAAPEMGSKAGTTMFPDLNFNTSAVGASIPTDAVKYMIRVQNDALSAVPQSNSVLSGAINCAENQDIAIAAGQHLILLATDANGRIKAYKDIVISESQIRPADALKLLTPNDYSLPAPGDSVGTTKIVLSANGIPGFVKWIYIIGDSAFATPYKGSVLTGTDYTSGNNIAVSVGKHVLIVAVDTDGKTLAYTDEIISAAQIKQPQAGTLKASSEVAVNESYNYSDPEPGQTGGTTRITILNTLGIQGAAKWLYKVADSSAVIAVPDYNSVISGLLPYIVGDSISISEGQRIILYATDSASRIKAYKDIAITSAQIRTPAAALLVSNTNYSTPVPGSSEGTTVISSLSFAGLIGSDASWSWRYAVGDTIFAAPAKDSSSDSISGINVLTAATQIQVKAGQYILLLAVDGSAEKKVKAYANVYIYSSNVRPYNADVIPATSYNLAKGKNEGTTCFDKLDLIGIVDARNWMIKVQEGSFDIPAKDTALSGSSMYSLKSDINIKTGWHVLLLATDTLNRVKAYADITVTKDQIQSPYAALLTENTNYTIPEPGSDAGTTKLMLSDTGIQKETGDTVVWKYKTNTQAMSILLLEQDASGVEWTTYASGGNIPVSTGSYLLIVATINDKVVAYKQFTMSASQIKPVDAPLLGSGNYTGPAEGSKPGTTKLSDLKFIGIAGATKWQIKVVDASQIAVLTLDSVFTTPVNYTSGDDIAVKANQYVVLAAVDANGKVKAYKNILVTSAEINPPLANKLVSGLNYTTPKYGTDTGTTSIYVSPEGINGCTDFVVKVSDTASDIIAEQVISTVSGTGSTYGDYRSYVSGSNIAVSAGQYVSLIAVDSSKKVLAYENIKITEGSVRPGNAALLKTPQNYTALQPGSGVGTTKFTELTSVGISGASDWIVKVTDNNIDVPLINTSVEGAVGYDVNKDITVKEGQYVTLYAVDETGRIKGYVCLQVLADNVRGVAPLLILNANYSVPEAGSLLNKTKISSLSLPTGATEWKYAVQDSAPALILKDQLLSGMSSYTQGSDIAAAEGQHLILAAVDGSGHVKAYADLLLIADNIRNVEVTLAGTAVSMPTGEENIVNGGRTIAVKLAYGVWQDDALSNATKRNALFDGLTASGSEQVQWGKVLTILKNEGTAAAVMNAAKDTITITLSETAAYNITDTQFISLTVKPEAGLIKNAVKAATSVNSVKIAADVIVQLSGSAVPSIGEGDIVAGQKQIIISLTNGKFALDAAADTDKRNAIFDGLKTSSSDTAMWSKVTAALKAAGDTAITRNSSSKITITLPAVLDYDISMNETISITVPYKASSGEILVDAIKDVAVATKITVASNSTAVLSGTLISVPLPETDIVSGGRTLNITLSDGQWVTDIKTNETKRNALFSGLAASMEATMWAKVVSALKTAGQSAIERTDNYTVSVTLPAVSGYNISADQYITLTIPASCMIGGIANLTLSDTISIGVVATATLSGTAIASTLDESAVRTGGKTIIITLSGATWANGINDTTVKDALFGGFKADIEEDEWAKVVSVLKGSSITKTSANVITITMPAVTDYNITALKQVINVKIPISAVIGTIFEVQSTNTISINYTAPTAAKIVEVRGESKTYKLGDIVQVKVIYDTEVDVSGTPTLTLETGAVDGVASYKSGSGSKELLFEYTVKTGDANKDLDYVAATSLSVLGASIVNSGTNVNAVTTLPKPGSTNTGSLSYTSNMLVDAVAPKFATGYPKAGTKTEQTANITVKLDKASSVYFVTVLNDISNSVPTAGQVTAGLNVASTPVEAGMLGTVSVVENIEGTLAITNLTAYTDYTVYTVAVDSVGNIGAVTAFNFKTADTTAPEFIEGYPQQVLPTSDNLINILFKANEDGNVYMVALPAGSNAPTSAQVKAFKNAGDAMVATNLRATAVIAKNSEVTLPVTGLTVSTHYDIYAVCVDSSGNIIDTPAIVTAETSKLNMDNVGVDLAKNIITNTTIQMEYSFDSIVWKACTATKTSITYDDNALMVTVYIREAANTSNVRTPFILTRADDSIIDTSLIDYDIAAGKIINNSIINLQYRVNGGDWKTLNASSAVTNVIFEQGNLEVRIAASSPDEVTESKLPSAAKTVVNIPVPMPSPGLAYNDNTNKVNGLLSTHEYSVDSGKSWINGLVEGDFGGSKKVLIREKATKLKLASAVQTIQFTACALRVVASPAAADEILNKNFVTLTFEEDTNKQALSADAFRNYFQAGTWDVNGNRLTTNDWGTGIDAVYWNTAGNELTVTFDSMTGLTVKIGDEVRLLAAAGIQNAAGTSGSYTSAGKLTGSFHTVPVIESIKAVNKNNDIGFSNGEQLVVTFDQATSQEAVTAANISTYLMLTDSSGKTSKAWGTNITVEWADCSDPLNKTASNKILTITFNDVTQTALAVGDKIAVNPAWGLTDEDGTTDVCSSSAIIGGSFTSVPKVTGVAMANGGTAGTVDSGDIIKITFDQATNIPDILASNLIKNFMLLASDGKTVHSWGVQPAANITWSADHKTLTVKLTSMTGVTVKAGDKLSILAAAGIKSADGGTASCEASGITIGGSY</sequence>